<evidence type="ECO:0000313" key="3">
    <source>
        <dbReference type="Proteomes" id="UP000677515"/>
    </source>
</evidence>
<reference evidence="2 3" key="1">
    <citation type="submission" date="2021-01" db="EMBL/GenBank/DDBJ databases">
        <title>Complete genome sequence of Erwinia rhapontici MAFF 311153.</title>
        <authorList>
            <person name="Morohoshi T."/>
            <person name="Someya N."/>
        </authorList>
    </citation>
    <scope>NUCLEOTIDE SEQUENCE [LARGE SCALE GENOMIC DNA]</scope>
    <source>
        <strain evidence="2 3">MAFF 311153</strain>
    </source>
</reference>
<evidence type="ECO:0000259" key="1">
    <source>
        <dbReference type="Pfam" id="PF24295"/>
    </source>
</evidence>
<dbReference type="InterPro" id="IPR055903">
    <property type="entry name" value="DUF7480"/>
</dbReference>
<sequence>MMIIKMLRPILLSSLLVSCGLFGEYFPQYEIVPVSKNFAGYCFQIKNASDYYAHYISIRDRNATERSGFNRKLPALKIENDQLCIPQTYYHFPKKGEVNVDIALRSPTKLMQRRFIMSEFKIVNGVPYPFNPRDYSVPIPDAEDYQ</sequence>
<evidence type="ECO:0000313" key="2">
    <source>
        <dbReference type="EMBL" id="BCQ34889.1"/>
    </source>
</evidence>
<keyword evidence="3" id="KW-1185">Reference proteome</keyword>
<organism evidence="2 3">
    <name type="scientific">Erwinia rhapontici</name>
    <name type="common">Pectobacterium rhapontici</name>
    <dbReference type="NCBI Taxonomy" id="55212"/>
    <lineage>
        <taxon>Bacteria</taxon>
        <taxon>Pseudomonadati</taxon>
        <taxon>Pseudomonadota</taxon>
        <taxon>Gammaproteobacteria</taxon>
        <taxon>Enterobacterales</taxon>
        <taxon>Erwiniaceae</taxon>
        <taxon>Erwinia</taxon>
    </lineage>
</organism>
<dbReference type="InterPro" id="IPR054657">
    <property type="entry name" value="T6SS_periplasmic_put"/>
</dbReference>
<feature type="domain" description="DUF7480" evidence="1">
    <location>
        <begin position="36"/>
        <end position="124"/>
    </location>
</feature>
<gene>
    <name evidence="2" type="ORF">ERHA53_22320</name>
</gene>
<dbReference type="Proteomes" id="UP000677515">
    <property type="component" value="Chromosome"/>
</dbReference>
<accession>A0ABM7N092</accession>
<dbReference type="RefSeq" id="WP_212814292.1">
    <property type="nucleotide sequence ID" value="NZ_AP024329.1"/>
</dbReference>
<protein>
    <recommendedName>
        <fullName evidence="1">DUF7480 domain-containing protein</fullName>
    </recommendedName>
</protein>
<dbReference type="PROSITE" id="PS51257">
    <property type="entry name" value="PROKAR_LIPOPROTEIN"/>
    <property type="match status" value="1"/>
</dbReference>
<dbReference type="EMBL" id="AP024329">
    <property type="protein sequence ID" value="BCQ34889.1"/>
    <property type="molecule type" value="Genomic_DNA"/>
</dbReference>
<name>A0ABM7N092_ERWRD</name>
<dbReference type="NCBIfam" id="NF045617">
    <property type="entry name" value="mostly_LP"/>
    <property type="match status" value="1"/>
</dbReference>
<dbReference type="Pfam" id="PF24295">
    <property type="entry name" value="DUF7480"/>
    <property type="match status" value="1"/>
</dbReference>
<proteinExistence type="predicted"/>